<name>X0U0N0_9ZZZZ</name>
<sequence length="189" mass="21228">ITDGILAPDSTIISQVRNVTKDRSGNLQPNNIQLICEVTYSRVSGKSIEFESKLTIDSNLFSTNYLSRSFAIEQIGEACNSFYKDKLRMEDEKFYNTSAISDISNSLLKEEVGNDSFLIRLGRFSGVESVTIDNYRNPRPPGKKGIWGTSRNLVEMKYPLGWIKISVQEIETSGRRDYDSKPGPGSILK</sequence>
<dbReference type="EMBL" id="BARS01012387">
    <property type="protein sequence ID" value="GAF99069.1"/>
    <property type="molecule type" value="Genomic_DNA"/>
</dbReference>
<reference evidence="1" key="1">
    <citation type="journal article" date="2014" name="Front. Microbiol.">
        <title>High frequency of phylogenetically diverse reductive dehalogenase-homologous genes in deep subseafloor sedimentary metagenomes.</title>
        <authorList>
            <person name="Kawai M."/>
            <person name="Futagami T."/>
            <person name="Toyoda A."/>
            <person name="Takaki Y."/>
            <person name="Nishi S."/>
            <person name="Hori S."/>
            <person name="Arai W."/>
            <person name="Tsubouchi T."/>
            <person name="Morono Y."/>
            <person name="Uchiyama I."/>
            <person name="Ito T."/>
            <person name="Fujiyama A."/>
            <person name="Inagaki F."/>
            <person name="Takami H."/>
        </authorList>
    </citation>
    <scope>NUCLEOTIDE SEQUENCE</scope>
    <source>
        <strain evidence="1">Expedition CK06-06</strain>
    </source>
</reference>
<accession>X0U0N0</accession>
<proteinExistence type="predicted"/>
<dbReference type="AlphaFoldDB" id="X0U0N0"/>
<organism evidence="1">
    <name type="scientific">marine sediment metagenome</name>
    <dbReference type="NCBI Taxonomy" id="412755"/>
    <lineage>
        <taxon>unclassified sequences</taxon>
        <taxon>metagenomes</taxon>
        <taxon>ecological metagenomes</taxon>
    </lineage>
</organism>
<protein>
    <submittedName>
        <fullName evidence="1">Uncharacterized protein</fullName>
    </submittedName>
</protein>
<comment type="caution">
    <text evidence="1">The sequence shown here is derived from an EMBL/GenBank/DDBJ whole genome shotgun (WGS) entry which is preliminary data.</text>
</comment>
<feature type="non-terminal residue" evidence="1">
    <location>
        <position position="1"/>
    </location>
</feature>
<evidence type="ECO:0000313" key="1">
    <source>
        <dbReference type="EMBL" id="GAF99069.1"/>
    </source>
</evidence>
<gene>
    <name evidence="1" type="ORF">S01H1_22093</name>
</gene>